<geneLocation type="plasmid" evidence="1 2">
    <name>pMJ100</name>
</geneLocation>
<proteinExistence type="predicted"/>
<dbReference type="HOGENOM" id="CLU_1124167_0_0_6"/>
<dbReference type="KEGG" id="vfm:VFMJ11_B0012"/>
<evidence type="ECO:0000313" key="1">
    <source>
        <dbReference type="EMBL" id="ACH64726.1"/>
    </source>
</evidence>
<gene>
    <name evidence="1" type="ordered locus">VFMJ11_B0012</name>
</gene>
<dbReference type="AlphaFoldDB" id="B5EVV5"/>
<reference evidence="1 2" key="2">
    <citation type="journal article" date="2009" name="Nature">
        <title>A single regulatory gene is sufficient to alter bacterial host range.</title>
        <authorList>
            <person name="Mandel M.J."/>
            <person name="Wollenberg M.S."/>
            <person name="Stabb E.V."/>
            <person name="Visick K.L."/>
            <person name="Ruby E.G."/>
        </authorList>
    </citation>
    <scope>NUCLEOTIDE SEQUENCE [LARGE SCALE GENOMIC DNA]</scope>
    <source>
        <strain evidence="1 2">MJ11</strain>
        <plasmid evidence="2">Plasmid pMJ100</plasmid>
    </source>
</reference>
<dbReference type="RefSeq" id="WP_012534509.1">
    <property type="nucleotide sequence ID" value="NC_011185.1"/>
</dbReference>
<dbReference type="Proteomes" id="UP000001857">
    <property type="component" value="Plasmid pMJ100"/>
</dbReference>
<protein>
    <submittedName>
        <fullName evidence="1">Uncharacterized protein</fullName>
    </submittedName>
</protein>
<name>B5EVV5_ALIFM</name>
<keyword evidence="1" id="KW-0614">Plasmid</keyword>
<sequence length="247" mass="28374">MIEGNSFTDHFRKRTEMDGSALCALAFRLAADSASPYFVSNEICEEYVKDISWGDELTQSSGGIKKGQPYVQLALNGLFSRGNVKEGFCYSESELMDDKVPCIEHGSYLELLACLVAHEVAHAVVYYIEETTKAFHIKDAHGDIWQKMYRYLRTNLLIIVNYNLLLEHELWQEVYVQAISALSSTEQSLISDFSERTFLNNKEVDEEYGVCRSIELYLEHHWLERNFDQLSAFSTISYELMGENLNL</sequence>
<dbReference type="EMBL" id="CP001134">
    <property type="protein sequence ID" value="ACH64726.1"/>
    <property type="molecule type" value="Genomic_DNA"/>
</dbReference>
<evidence type="ECO:0000313" key="2">
    <source>
        <dbReference type="Proteomes" id="UP000001857"/>
    </source>
</evidence>
<accession>B5EVV5</accession>
<reference evidence="2" key="1">
    <citation type="submission" date="2008-08" db="EMBL/GenBank/DDBJ databases">
        <title>Complete sequence of Vibrio fischeri strain MJ11.</title>
        <authorList>
            <person name="Mandel M.J."/>
            <person name="Stabb E.V."/>
            <person name="Ruby E.G."/>
            <person name="Ferriera S."/>
            <person name="Johnson J."/>
            <person name="Kravitz S."/>
            <person name="Beeson K."/>
            <person name="Sutton G."/>
            <person name="Rogers Y.-H."/>
            <person name="Friedman R."/>
            <person name="Frazier M."/>
            <person name="Venter J.C."/>
        </authorList>
    </citation>
    <scope>NUCLEOTIDE SEQUENCE [LARGE SCALE GENOMIC DNA]</scope>
    <source>
        <strain evidence="2">MJ11</strain>
        <plasmid evidence="2">Plasmid pMJ100</plasmid>
    </source>
</reference>
<organism evidence="1 2">
    <name type="scientific">Aliivibrio fischeri (strain MJ11)</name>
    <name type="common">Vibrio fischeri</name>
    <dbReference type="NCBI Taxonomy" id="388396"/>
    <lineage>
        <taxon>Bacteria</taxon>
        <taxon>Pseudomonadati</taxon>
        <taxon>Pseudomonadota</taxon>
        <taxon>Gammaproteobacteria</taxon>
        <taxon>Vibrionales</taxon>
        <taxon>Vibrionaceae</taxon>
        <taxon>Aliivibrio</taxon>
    </lineage>
</organism>